<dbReference type="PANTHER" id="PTHR44942">
    <property type="entry name" value="METHYLTRANSF_11 DOMAIN-CONTAINING PROTEIN"/>
    <property type="match status" value="1"/>
</dbReference>
<evidence type="ECO:0000259" key="4">
    <source>
        <dbReference type="Pfam" id="PF08241"/>
    </source>
</evidence>
<dbReference type="Gene3D" id="3.40.50.150">
    <property type="entry name" value="Vaccinia Virus protein VP39"/>
    <property type="match status" value="1"/>
</dbReference>
<keyword evidence="2" id="KW-0489">Methyltransferase</keyword>
<evidence type="ECO:0000313" key="6">
    <source>
        <dbReference type="Proteomes" id="UP000431401"/>
    </source>
</evidence>
<dbReference type="InterPro" id="IPR013216">
    <property type="entry name" value="Methyltransf_11"/>
</dbReference>
<feature type="domain" description="Methyltransferase type 11" evidence="4">
    <location>
        <begin position="54"/>
        <end position="140"/>
    </location>
</feature>
<dbReference type="EMBL" id="WEGI01000007">
    <property type="protein sequence ID" value="MQY27958.1"/>
    <property type="molecule type" value="Genomic_DNA"/>
</dbReference>
<proteinExistence type="inferred from homology"/>
<dbReference type="OrthoDB" id="9797252at2"/>
<keyword evidence="6" id="KW-1185">Reference proteome</keyword>
<dbReference type="PANTHER" id="PTHR44942:SF4">
    <property type="entry name" value="METHYLTRANSFERASE TYPE 11 DOMAIN-CONTAINING PROTEIN"/>
    <property type="match status" value="1"/>
</dbReference>
<evidence type="ECO:0000256" key="2">
    <source>
        <dbReference type="ARBA" id="ARBA00022603"/>
    </source>
</evidence>
<comment type="caution">
    <text evidence="5">The sequence shown here is derived from an EMBL/GenBank/DDBJ whole genome shotgun (WGS) entry which is preliminary data.</text>
</comment>
<dbReference type="GO" id="GO:0008757">
    <property type="term" value="F:S-adenosylmethionine-dependent methyltransferase activity"/>
    <property type="evidence" value="ECO:0007669"/>
    <property type="project" value="InterPro"/>
</dbReference>
<evidence type="ECO:0000256" key="1">
    <source>
        <dbReference type="ARBA" id="ARBA00008361"/>
    </source>
</evidence>
<dbReference type="InterPro" id="IPR051052">
    <property type="entry name" value="Diverse_substrate_MTase"/>
</dbReference>
<name>A0A7K0DQU3_9NOCA</name>
<dbReference type="AlphaFoldDB" id="A0A7K0DQU3"/>
<keyword evidence="3" id="KW-0808">Transferase</keyword>
<dbReference type="Proteomes" id="UP000431401">
    <property type="component" value="Unassembled WGS sequence"/>
</dbReference>
<evidence type="ECO:0000313" key="5">
    <source>
        <dbReference type="EMBL" id="MQY27958.1"/>
    </source>
</evidence>
<dbReference type="SUPFAM" id="SSF53335">
    <property type="entry name" value="S-adenosyl-L-methionine-dependent methyltransferases"/>
    <property type="match status" value="1"/>
</dbReference>
<comment type="similarity">
    <text evidence="1">Belongs to the methyltransferase superfamily.</text>
</comment>
<accession>A0A7K0DQU3</accession>
<evidence type="ECO:0000256" key="3">
    <source>
        <dbReference type="ARBA" id="ARBA00022679"/>
    </source>
</evidence>
<organism evidence="5 6">
    <name type="scientific">Nocardia aurantia</name>
    <dbReference type="NCBI Taxonomy" id="2585199"/>
    <lineage>
        <taxon>Bacteria</taxon>
        <taxon>Bacillati</taxon>
        <taxon>Actinomycetota</taxon>
        <taxon>Actinomycetes</taxon>
        <taxon>Mycobacteriales</taxon>
        <taxon>Nocardiaceae</taxon>
        <taxon>Nocardia</taxon>
    </lineage>
</organism>
<dbReference type="InterPro" id="IPR029063">
    <property type="entry name" value="SAM-dependent_MTases_sf"/>
</dbReference>
<dbReference type="RefSeq" id="WP_153343504.1">
    <property type="nucleotide sequence ID" value="NZ_WEGI01000007.1"/>
</dbReference>
<dbReference type="GO" id="GO:0032259">
    <property type="term" value="P:methylation"/>
    <property type="evidence" value="ECO:0007669"/>
    <property type="project" value="UniProtKB-KW"/>
</dbReference>
<dbReference type="CDD" id="cd02440">
    <property type="entry name" value="AdoMet_MTases"/>
    <property type="match status" value="1"/>
</dbReference>
<sequence>MPTPSSPPPIVPHEQRRVAESFGTDAARYDRARPPYPDAMIQRILTTSPGTDVLDVGCGTGIAARQFAAAGCRVLGVEPDARMADFARGTGLDVEVATFETWDAADRSFDVVAAGTAWHWIDPVAGAAKAAQVLRPGGRLAPFWHVFELPGAVKHAFADAYRRVVPDHLFDFRTERSALDLYRPGFDQAAEGIAAAGAFDVAQQWRFDWEHTYTRDEWLDQLPTQGSLTSLAPEQRRAVLTAVGAAIDDLGGSFTAGYITMVVTATRR</sequence>
<gene>
    <name evidence="5" type="ORF">NRB56_35410</name>
</gene>
<dbReference type="Pfam" id="PF08241">
    <property type="entry name" value="Methyltransf_11"/>
    <property type="match status" value="1"/>
</dbReference>
<reference evidence="5 6" key="1">
    <citation type="submission" date="2019-10" db="EMBL/GenBank/DDBJ databases">
        <title>Nocardia macrotermitis sp. nov. and Nocardia aurantia sp. nov., isolated from the gut of fungus growing-termite Macrotermes natalensis.</title>
        <authorList>
            <person name="Benndorf R."/>
            <person name="Schwitalla J."/>
            <person name="Martin K."/>
            <person name="De Beer W."/>
            <person name="Kaster A.-K."/>
            <person name="Vollmers J."/>
            <person name="Poulsen M."/>
            <person name="Beemelmanns C."/>
        </authorList>
    </citation>
    <scope>NUCLEOTIDE SEQUENCE [LARGE SCALE GENOMIC DNA]</scope>
    <source>
        <strain evidence="5 6">RB56</strain>
    </source>
</reference>
<protein>
    <recommendedName>
        <fullName evidence="4">Methyltransferase type 11 domain-containing protein</fullName>
    </recommendedName>
</protein>